<evidence type="ECO:0000313" key="3">
    <source>
        <dbReference type="Proteomes" id="UP000283644"/>
    </source>
</evidence>
<gene>
    <name evidence="2" type="ORF">D0Z08_17040</name>
</gene>
<organism evidence="2 3">
    <name type="scientific">Nocardioides immobilis</name>
    <dbReference type="NCBI Taxonomy" id="2049295"/>
    <lineage>
        <taxon>Bacteria</taxon>
        <taxon>Bacillati</taxon>
        <taxon>Actinomycetota</taxon>
        <taxon>Actinomycetes</taxon>
        <taxon>Propionibacteriales</taxon>
        <taxon>Nocardioidaceae</taxon>
        <taxon>Nocardioides</taxon>
    </lineage>
</organism>
<reference evidence="2 3" key="1">
    <citation type="submission" date="2018-09" db="EMBL/GenBank/DDBJ databases">
        <title>Genome sequencing of Nocardioides immobilis CCTCC AB 2017083 for comparison to Nocardioides silvaticus.</title>
        <authorList>
            <person name="Li C."/>
            <person name="Wang G."/>
        </authorList>
    </citation>
    <scope>NUCLEOTIDE SEQUENCE [LARGE SCALE GENOMIC DNA]</scope>
    <source>
        <strain evidence="2 3">CCTCC AB 2017083</strain>
    </source>
</reference>
<dbReference type="AlphaFoldDB" id="A0A417Y057"/>
<keyword evidence="1" id="KW-0378">Hydrolase</keyword>
<dbReference type="InterPro" id="IPR029060">
    <property type="entry name" value="PIN-like_dom_sf"/>
</dbReference>
<evidence type="ECO:0000256" key="1">
    <source>
        <dbReference type="ARBA" id="ARBA00022801"/>
    </source>
</evidence>
<protein>
    <submittedName>
        <fullName evidence="2">PIN domain nuclease</fullName>
    </submittedName>
</protein>
<dbReference type="PROSITE" id="PS00758">
    <property type="entry name" value="ARGE_DAPE_CPG2_1"/>
    <property type="match status" value="1"/>
</dbReference>
<dbReference type="EMBL" id="QXGH01000020">
    <property type="protein sequence ID" value="RHW26028.1"/>
    <property type="molecule type" value="Genomic_DNA"/>
</dbReference>
<evidence type="ECO:0000313" key="2">
    <source>
        <dbReference type="EMBL" id="RHW26028.1"/>
    </source>
</evidence>
<dbReference type="Proteomes" id="UP000283644">
    <property type="component" value="Unassembled WGS sequence"/>
</dbReference>
<name>A0A417Y057_9ACTN</name>
<dbReference type="Gene3D" id="3.40.50.1010">
    <property type="entry name" value="5'-nuclease"/>
    <property type="match status" value="1"/>
</dbReference>
<dbReference type="InterPro" id="IPR001261">
    <property type="entry name" value="ArgE/DapE_CS"/>
</dbReference>
<dbReference type="SUPFAM" id="SSF88723">
    <property type="entry name" value="PIN domain-like"/>
    <property type="match status" value="1"/>
</dbReference>
<sequence>MIVDLTLDAGALIAIERGDSTVRSMVDQALADGRAIHVVPGVLAQVWRGGPRQARLAAFMDQSEVTLGNLDPDTAKAVGVLIGLTGHADVVDVHVALHARLHGHAVMTSDPDDIRAVDPSLSLIEV</sequence>
<accession>A0A417Y057</accession>
<proteinExistence type="predicted"/>
<keyword evidence="3" id="KW-1185">Reference proteome</keyword>
<dbReference type="OrthoDB" id="3785877at2"/>
<comment type="caution">
    <text evidence="2">The sequence shown here is derived from an EMBL/GenBank/DDBJ whole genome shotgun (WGS) entry which is preliminary data.</text>
</comment>